<dbReference type="Proteomes" id="UP000230842">
    <property type="component" value="Unassembled WGS sequence"/>
</dbReference>
<comment type="caution">
    <text evidence="3">The sequence shown here is derived from an EMBL/GenBank/DDBJ whole genome shotgun (WGS) entry which is preliminary data.</text>
</comment>
<dbReference type="EMBL" id="PGEZ01000007">
    <property type="protein sequence ID" value="PJJ47831.1"/>
    <property type="molecule type" value="Genomic_DNA"/>
</dbReference>
<feature type="transmembrane region" description="Helical" evidence="2">
    <location>
        <begin position="21"/>
        <end position="43"/>
    </location>
</feature>
<organism evidence="3 4">
    <name type="scientific">Mumia flava</name>
    <dbReference type="NCBI Taxonomy" id="1348852"/>
    <lineage>
        <taxon>Bacteria</taxon>
        <taxon>Bacillati</taxon>
        <taxon>Actinomycetota</taxon>
        <taxon>Actinomycetes</taxon>
        <taxon>Propionibacteriales</taxon>
        <taxon>Nocardioidaceae</taxon>
        <taxon>Mumia</taxon>
    </lineage>
</organism>
<keyword evidence="4" id="KW-1185">Reference proteome</keyword>
<evidence type="ECO:0000256" key="1">
    <source>
        <dbReference type="SAM" id="MobiDB-lite"/>
    </source>
</evidence>
<evidence type="ECO:0000256" key="2">
    <source>
        <dbReference type="SAM" id="Phobius"/>
    </source>
</evidence>
<evidence type="ECO:0000313" key="4">
    <source>
        <dbReference type="Proteomes" id="UP000230842"/>
    </source>
</evidence>
<accession>A0A2M9AQ50</accession>
<name>A0A2M9AQ50_9ACTN</name>
<feature type="region of interest" description="Disordered" evidence="1">
    <location>
        <begin position="47"/>
        <end position="95"/>
    </location>
</feature>
<feature type="compositionally biased region" description="Low complexity" evidence="1">
    <location>
        <begin position="72"/>
        <end position="84"/>
    </location>
</feature>
<proteinExistence type="predicted"/>
<keyword evidence="2" id="KW-0472">Membrane</keyword>
<gene>
    <name evidence="3" type="ORF">CLV56_4129</name>
</gene>
<keyword evidence="2" id="KW-1133">Transmembrane helix</keyword>
<keyword evidence="2" id="KW-0812">Transmembrane</keyword>
<dbReference type="AlphaFoldDB" id="A0A2M9AQ50"/>
<reference evidence="3 4" key="1">
    <citation type="submission" date="2017-11" db="EMBL/GenBank/DDBJ databases">
        <title>Genomic Encyclopedia of Archaeal and Bacterial Type Strains, Phase II (KMG-II): From Individual Species to Whole Genera.</title>
        <authorList>
            <person name="Goeker M."/>
        </authorList>
    </citation>
    <scope>NUCLEOTIDE SEQUENCE [LARGE SCALE GENOMIC DNA]</scope>
    <source>
        <strain evidence="3 4">DSM 27763</strain>
    </source>
</reference>
<sequence>MIRVPDRLRETWQRISDDVTAGVVVGIILIVLGGLGTGIWALARSVGGDDEPASPREAAQTPRELAGLPTVSSDEPSSPASSLPTPVPPAPLVTPGVPLSLEGTLGAANLTLGEDKLSSWVEAAPEDSITMRLALQNTGAQPVSGLVLRARLFRPEQESDGLRVLDFTVRSSSSSDEWKIPGAQLVLEWPAEDGCAFAVGGPAEFARPISITDLTVEDSGEAVAPFDSWNSEGPDGVVVLQEFPLPTVQPNTTLSLVGGVSVAKVDDGAHQIHGAAVRFKHEGSDEEFEAVGEAAVGDTLEVLISLHNGSCVQGDPSVNVRTFTRAEPGRGVVKVGARTHDPIGFYHPRSTKMSDATINIEGGVDARLSPLSGTTVLWQADCTRPVEIADLPDWIFQGGVDVNVPGFIPRMTCETHARYVTTQVLVERAE</sequence>
<evidence type="ECO:0000313" key="3">
    <source>
        <dbReference type="EMBL" id="PJJ47831.1"/>
    </source>
</evidence>
<protein>
    <submittedName>
        <fullName evidence="3">Uncharacterized protein</fullName>
    </submittedName>
</protein>